<dbReference type="PANTHER" id="PTHR12357:SF99">
    <property type="entry name" value="YTH DOMAIN-CONTAINING PROTEIN ECT2-RELATED"/>
    <property type="match status" value="1"/>
</dbReference>
<dbReference type="GO" id="GO:0003729">
    <property type="term" value="F:mRNA binding"/>
    <property type="evidence" value="ECO:0007669"/>
    <property type="project" value="UniProtKB-UniRule"/>
</dbReference>
<proteinExistence type="inferred from homology"/>
<evidence type="ECO:0000256" key="3">
    <source>
        <dbReference type="ARBA" id="ARBA00022884"/>
    </source>
</evidence>
<evidence type="ECO:0000256" key="1">
    <source>
        <dbReference type="ARBA" id="ARBA00004496"/>
    </source>
</evidence>
<feature type="region of interest" description="Disordered" evidence="5">
    <location>
        <begin position="127"/>
        <end position="234"/>
    </location>
</feature>
<evidence type="ECO:0000256" key="5">
    <source>
        <dbReference type="SAM" id="MobiDB-lite"/>
    </source>
</evidence>
<feature type="domain" description="YTH" evidence="6">
    <location>
        <begin position="436"/>
        <end position="573"/>
    </location>
</feature>
<dbReference type="Pfam" id="PF04146">
    <property type="entry name" value="YTH"/>
    <property type="match status" value="1"/>
</dbReference>
<feature type="region of interest" description="Disordered" evidence="5">
    <location>
        <begin position="1"/>
        <end position="56"/>
    </location>
</feature>
<dbReference type="PANTHER" id="PTHR12357">
    <property type="entry name" value="YTH YT521-B HOMOLOGY DOMAIN-CONTAINING"/>
    <property type="match status" value="1"/>
</dbReference>
<dbReference type="FunFam" id="3.10.590.10:FF:000001">
    <property type="entry name" value="YTH domain family 1, isoform CRA_a"/>
    <property type="match status" value="1"/>
</dbReference>
<dbReference type="GO" id="GO:1990247">
    <property type="term" value="F:N6-methyladenosine-containing RNA reader activity"/>
    <property type="evidence" value="ECO:0007669"/>
    <property type="project" value="UniProtKB-UniRule"/>
</dbReference>
<evidence type="ECO:0000256" key="4">
    <source>
        <dbReference type="RuleBase" id="RU369095"/>
    </source>
</evidence>
<dbReference type="PROSITE" id="PS50882">
    <property type="entry name" value="YTH"/>
    <property type="match status" value="1"/>
</dbReference>
<comment type="caution">
    <text evidence="7">The sequence shown here is derived from an EMBL/GenBank/DDBJ whole genome shotgun (WGS) entry which is preliminary data.</text>
</comment>
<reference evidence="7" key="1">
    <citation type="journal article" date="2023" name="GigaByte">
        <title>Genome assembly of the bearded iris, Iris pallida Lam.</title>
        <authorList>
            <person name="Bruccoleri R.E."/>
            <person name="Oakeley E.J."/>
            <person name="Faust A.M.E."/>
            <person name="Altorfer M."/>
            <person name="Dessus-Babus S."/>
            <person name="Burckhardt D."/>
            <person name="Oertli M."/>
            <person name="Naumann U."/>
            <person name="Petersen F."/>
            <person name="Wong J."/>
        </authorList>
    </citation>
    <scope>NUCLEOTIDE SEQUENCE</scope>
    <source>
        <strain evidence="7">GSM-AAB239-AS_SAM_17_03QT</strain>
    </source>
</reference>
<feature type="region of interest" description="Disordered" evidence="5">
    <location>
        <begin position="654"/>
        <end position="679"/>
    </location>
</feature>
<comment type="function">
    <text evidence="4">Specifically recognizes and binds N6-methyladenosine (m6A)-containing RNAs, and regulates mRNA stability. M6A is a modification present at internal sites of mRNAs and some non-coding RNAs and plays a role in mRNA stability and processing.</text>
</comment>
<dbReference type="GO" id="GO:0005737">
    <property type="term" value="C:cytoplasm"/>
    <property type="evidence" value="ECO:0007669"/>
    <property type="project" value="UniProtKB-SubCell"/>
</dbReference>
<feature type="compositionally biased region" description="Basic and acidic residues" evidence="5">
    <location>
        <begin position="20"/>
        <end position="34"/>
    </location>
</feature>
<comment type="subcellular location">
    <subcellularLocation>
        <location evidence="1">Cytoplasm</location>
    </subcellularLocation>
</comment>
<sequence length="693" mass="76312">MAAVSPAADKASDLLQKMTLEPKSKPHDATEVTKKSGAVQNGGEVKSGPNQPLERSATPYIQNMDLNMCYPVPYFYGGYDGSAHEWGEDYSRYMNPDGVEMSPGIYGDVYHSGYGYPPYGAYPSPGSPVPTMGHDGQLYGPQHYQYQPSYYQPTPNAPYTSNKVPKSNSELSTSAAPDQPSIPLDTSKVNTNGVANVTANGNNGSTLQKSNQQNLSLSSNGSYGRGSLPNGIPSSGYQDPRYIFDGMRSPVPWFDSPVFPDAQHRLVPDNSVSSTPHLAKSAAGRNQNLRPVPHLMGLHNTRPTPGMGPAGPGMINRMYPNNQIFNSYNTAPCFRSNFYDSRTNGRWGPVMDSKYKPRGRGNGFYGYGNENMDGLTELNRGPRANNRFKNQKVFVPTVQGPVKGQCLSNNGPLEESAVPDKEQYNQAAFPDKYADGKFFIIKSYSEDDIHKSIKYNVWASTPNGNKKLDAGYQEAQEKAGGCPVFLFFSVNTSGQFVGVAEMVGPVDFNKTVDCWQQDKWNGCFSVKWHIVKDVPNNLLKHITLENNDNKPVTNSRDTQEVKLEQGLQMLKLFKEHVSKTSILDDFIFYESRQKAMQEKRAKQQQLHKQARITDMKPTDVLEEKDKDGSNVKPRVQKPFDVVTVLKKEVIPGGLGEEKKSEENGATFPLTGDAPKGAKPTVEKCVANGVANGC</sequence>
<keyword evidence="8" id="KW-1185">Reference proteome</keyword>
<name>A0AAX6I183_IRIPA</name>
<feature type="region of interest" description="Disordered" evidence="5">
    <location>
        <begin position="271"/>
        <end position="291"/>
    </location>
</feature>
<keyword evidence="3 4" id="KW-0694">RNA-binding</keyword>
<dbReference type="InterPro" id="IPR045168">
    <property type="entry name" value="YTH_prot"/>
</dbReference>
<gene>
    <name evidence="7" type="ORF">M6B38_281905</name>
</gene>
<evidence type="ECO:0000313" key="7">
    <source>
        <dbReference type="EMBL" id="KAJ6846514.1"/>
    </source>
</evidence>
<evidence type="ECO:0000256" key="2">
    <source>
        <dbReference type="ARBA" id="ARBA00022490"/>
    </source>
</evidence>
<dbReference type="AlphaFoldDB" id="A0AAX6I183"/>
<protein>
    <recommendedName>
        <fullName evidence="4">YTH domain-containing family protein</fullName>
    </recommendedName>
</protein>
<dbReference type="GO" id="GO:0061157">
    <property type="term" value="P:mRNA destabilization"/>
    <property type="evidence" value="ECO:0007669"/>
    <property type="project" value="TreeGrafter"/>
</dbReference>
<keyword evidence="2" id="KW-0963">Cytoplasm</keyword>
<dbReference type="CDD" id="cd21134">
    <property type="entry name" value="YTH"/>
    <property type="match status" value="1"/>
</dbReference>
<dbReference type="EMBL" id="JANAVB010005597">
    <property type="protein sequence ID" value="KAJ6846514.1"/>
    <property type="molecule type" value="Genomic_DNA"/>
</dbReference>
<dbReference type="InterPro" id="IPR007275">
    <property type="entry name" value="YTH_domain"/>
</dbReference>
<comment type="similarity">
    <text evidence="4">Belongs to the YTHDF family.</text>
</comment>
<reference evidence="7" key="2">
    <citation type="submission" date="2023-04" db="EMBL/GenBank/DDBJ databases">
        <authorList>
            <person name="Bruccoleri R.E."/>
            <person name="Oakeley E.J."/>
            <person name="Faust A.-M."/>
            <person name="Dessus-Babus S."/>
            <person name="Altorfer M."/>
            <person name="Burckhardt D."/>
            <person name="Oertli M."/>
            <person name="Naumann U."/>
            <person name="Petersen F."/>
            <person name="Wong J."/>
        </authorList>
    </citation>
    <scope>NUCLEOTIDE SEQUENCE</scope>
    <source>
        <strain evidence="7">GSM-AAB239-AS_SAM_17_03QT</strain>
        <tissue evidence="7">Leaf</tissue>
    </source>
</reference>
<organism evidence="7 8">
    <name type="scientific">Iris pallida</name>
    <name type="common">Sweet iris</name>
    <dbReference type="NCBI Taxonomy" id="29817"/>
    <lineage>
        <taxon>Eukaryota</taxon>
        <taxon>Viridiplantae</taxon>
        <taxon>Streptophyta</taxon>
        <taxon>Embryophyta</taxon>
        <taxon>Tracheophyta</taxon>
        <taxon>Spermatophyta</taxon>
        <taxon>Magnoliopsida</taxon>
        <taxon>Liliopsida</taxon>
        <taxon>Asparagales</taxon>
        <taxon>Iridaceae</taxon>
        <taxon>Iridoideae</taxon>
        <taxon>Irideae</taxon>
        <taxon>Iris</taxon>
    </lineage>
</organism>
<accession>A0AAX6I183</accession>
<feature type="compositionally biased region" description="Low complexity" evidence="5">
    <location>
        <begin position="189"/>
        <end position="227"/>
    </location>
</feature>
<dbReference type="Gene3D" id="3.10.590.10">
    <property type="entry name" value="ph1033 like domains"/>
    <property type="match status" value="1"/>
</dbReference>
<feature type="compositionally biased region" description="Low complexity" evidence="5">
    <location>
        <begin position="141"/>
        <end position="154"/>
    </location>
</feature>
<dbReference type="Proteomes" id="UP001140949">
    <property type="component" value="Unassembled WGS sequence"/>
</dbReference>
<evidence type="ECO:0000313" key="8">
    <source>
        <dbReference type="Proteomes" id="UP001140949"/>
    </source>
</evidence>
<evidence type="ECO:0000259" key="6">
    <source>
        <dbReference type="PROSITE" id="PS50882"/>
    </source>
</evidence>
<feature type="compositionally biased region" description="Polar residues" evidence="5">
    <location>
        <begin position="157"/>
        <end position="176"/>
    </location>
</feature>